<organism evidence="2 3">
    <name type="scientific">Brachionus calyciflorus</name>
    <dbReference type="NCBI Taxonomy" id="104777"/>
    <lineage>
        <taxon>Eukaryota</taxon>
        <taxon>Metazoa</taxon>
        <taxon>Spiralia</taxon>
        <taxon>Gnathifera</taxon>
        <taxon>Rotifera</taxon>
        <taxon>Eurotatoria</taxon>
        <taxon>Monogononta</taxon>
        <taxon>Pseudotrocha</taxon>
        <taxon>Ploima</taxon>
        <taxon>Brachionidae</taxon>
        <taxon>Brachionus</taxon>
    </lineage>
</organism>
<feature type="non-terminal residue" evidence="2">
    <location>
        <position position="1"/>
    </location>
</feature>
<dbReference type="OrthoDB" id="5871964at2759"/>
<dbReference type="PANTHER" id="PTHR47163:SF2">
    <property type="entry name" value="SI:DKEY-17M8.2"/>
    <property type="match status" value="1"/>
</dbReference>
<dbReference type="PANTHER" id="PTHR47163">
    <property type="entry name" value="DDE_TNP_IS1595 DOMAIN-CONTAINING PROTEIN"/>
    <property type="match status" value="1"/>
</dbReference>
<proteinExistence type="predicted"/>
<dbReference type="Proteomes" id="UP000663879">
    <property type="component" value="Unassembled WGS sequence"/>
</dbReference>
<gene>
    <name evidence="2" type="ORF">OXX778_LOCUS23532</name>
</gene>
<dbReference type="Pfam" id="PF12762">
    <property type="entry name" value="DDE_Tnp_IS1595"/>
    <property type="match status" value="1"/>
</dbReference>
<keyword evidence="3" id="KW-1185">Reference proteome</keyword>
<protein>
    <recommendedName>
        <fullName evidence="1">ISXO2-like transposase domain-containing protein</fullName>
    </recommendedName>
</protein>
<sequence>KAETLLAIIYEHVIPGSIIYSDQWAAYNKIGLLHDSNIRHQTVNHSIHFVDPLSFTCTNKIESLWNIVKVRFRDMRGCNKMYIQTYLDEFMWRWNNGLSRSEVYIEIFNVIKHIFNNSYVELEEHIKKIEINEEIGEIIDLNDENDDELTEISTDDSLLIKELSDISVLSAQPTSESPPT</sequence>
<comment type="caution">
    <text evidence="2">The sequence shown here is derived from an EMBL/GenBank/DDBJ whole genome shotgun (WGS) entry which is preliminary data.</text>
</comment>
<reference evidence="2" key="1">
    <citation type="submission" date="2021-02" db="EMBL/GenBank/DDBJ databases">
        <authorList>
            <person name="Nowell W R."/>
        </authorList>
    </citation>
    <scope>NUCLEOTIDE SEQUENCE</scope>
    <source>
        <strain evidence="2">Ploen Becks lab</strain>
    </source>
</reference>
<evidence type="ECO:0000313" key="3">
    <source>
        <dbReference type="Proteomes" id="UP000663879"/>
    </source>
</evidence>
<name>A0A814TD87_9BILA</name>
<dbReference type="InterPro" id="IPR053164">
    <property type="entry name" value="IS1016-like_transposase"/>
</dbReference>
<feature type="domain" description="ISXO2-like transposase" evidence="1">
    <location>
        <begin position="1"/>
        <end position="95"/>
    </location>
</feature>
<dbReference type="AlphaFoldDB" id="A0A814TD87"/>
<dbReference type="EMBL" id="CAJNOC010013431">
    <property type="protein sequence ID" value="CAF1158524.1"/>
    <property type="molecule type" value="Genomic_DNA"/>
</dbReference>
<accession>A0A814TD87</accession>
<feature type="non-terminal residue" evidence="2">
    <location>
        <position position="180"/>
    </location>
</feature>
<evidence type="ECO:0000259" key="1">
    <source>
        <dbReference type="SMART" id="SM01126"/>
    </source>
</evidence>
<evidence type="ECO:0000313" key="2">
    <source>
        <dbReference type="EMBL" id="CAF1158524.1"/>
    </source>
</evidence>
<dbReference type="SMART" id="SM01126">
    <property type="entry name" value="DDE_Tnp_IS1595"/>
    <property type="match status" value="1"/>
</dbReference>
<dbReference type="InterPro" id="IPR024445">
    <property type="entry name" value="Tnp_ISXO2-like"/>
</dbReference>